<dbReference type="InterPro" id="IPR054586">
    <property type="entry name" value="MACPF_1_fungal"/>
</dbReference>
<reference evidence="3 4" key="1">
    <citation type="journal article" date="2016" name="Fungal Biol.">
        <title>The genome of Xylona heveae provides a window into fungal endophytism.</title>
        <authorList>
            <person name="Gazis R."/>
            <person name="Kuo A."/>
            <person name="Riley R."/>
            <person name="LaButti K."/>
            <person name="Lipzen A."/>
            <person name="Lin J."/>
            <person name="Amirebrahimi M."/>
            <person name="Hesse C.N."/>
            <person name="Spatafora J.W."/>
            <person name="Henrissat B."/>
            <person name="Hainaut M."/>
            <person name="Grigoriev I.V."/>
            <person name="Hibbett D.S."/>
        </authorList>
    </citation>
    <scope>NUCLEOTIDE SEQUENCE [LARGE SCALE GENOMIC DNA]</scope>
    <source>
        <strain evidence="3 4">TC161</strain>
    </source>
</reference>
<accession>A0A164ZUE9</accession>
<name>A0A164ZUE9_XYLHT</name>
<feature type="region of interest" description="Disordered" evidence="1">
    <location>
        <begin position="76"/>
        <end position="126"/>
    </location>
</feature>
<feature type="compositionally biased region" description="Low complexity" evidence="1">
    <location>
        <begin position="97"/>
        <end position="126"/>
    </location>
</feature>
<dbReference type="OMA" id="EISHRTW"/>
<dbReference type="OrthoDB" id="2562973at2759"/>
<dbReference type="STRING" id="1328760.A0A164ZUE9"/>
<organism evidence="3 4">
    <name type="scientific">Xylona heveae (strain CBS 132557 / TC161)</name>
    <dbReference type="NCBI Taxonomy" id="1328760"/>
    <lineage>
        <taxon>Eukaryota</taxon>
        <taxon>Fungi</taxon>
        <taxon>Dikarya</taxon>
        <taxon>Ascomycota</taxon>
        <taxon>Pezizomycotina</taxon>
        <taxon>Xylonomycetes</taxon>
        <taxon>Xylonales</taxon>
        <taxon>Xylonaceae</taxon>
        <taxon>Xylona</taxon>
    </lineage>
</organism>
<evidence type="ECO:0000313" key="3">
    <source>
        <dbReference type="EMBL" id="KZF19536.1"/>
    </source>
</evidence>
<dbReference type="EMBL" id="KV407466">
    <property type="protein sequence ID" value="KZF19536.1"/>
    <property type="molecule type" value="Genomic_DNA"/>
</dbReference>
<proteinExistence type="predicted"/>
<evidence type="ECO:0000259" key="2">
    <source>
        <dbReference type="Pfam" id="PF22693"/>
    </source>
</evidence>
<evidence type="ECO:0000313" key="4">
    <source>
        <dbReference type="Proteomes" id="UP000076632"/>
    </source>
</evidence>
<dbReference type="GeneID" id="28896490"/>
<keyword evidence="4" id="KW-1185">Reference proteome</keyword>
<dbReference type="Pfam" id="PF22693">
    <property type="entry name" value="MACPF_1"/>
    <property type="match status" value="1"/>
</dbReference>
<sequence>MAHPKFHIALDGPADSNFSSFPSTDLENGDPSKIKLQMIRVKSGVSPKLHFSTDGKNRISDDTTLEYYISLTESNSSKFSKPATPTNGTGNSGAAGNGATAGTSSGSNTENTGNAGNSGNAAPPTTTVPTIIIRVISNAEKDKPSLVAQPTLQKALKDFLNEHDDKNGVKLGKMLSIPPEMRQLAGLQGNWAATAGKAGLKEPGDLTEQEWDRVLTNNRALHGYTYNAKLGTLVRAPRRAFEIRPEIQTSGDKKAILPGIPPFYVHDDAQVTVTEVQTAFQSTMANEGFSSTAVEANLGAAPFGSAASASVAWDTENSYAKQKAQSRRVDSLDVAYKFPRVVVELDPDCLQLTAQCRKDAMNVSDEAGRDKFYKKYGNVFISTFTLGGYLHSTRHLTEEEKSSLDQTKEKTRVAAGFSFSTPKASGGASFSKVDSKTDTEGQNSMNQALRLTWEARGGDTLLCSNPPAWANTVKDFNSWRLMEQRQAVSMRFLIRDVDTIAYENLVKPSKQNNQGRDPFKDEKFLDDIRDMLLEALSNPETNALARRMQDFYEGDKFNLEAYHAFLKEIDDEELAIKKDIKWTALATEQQQGVGLWMVKLGIIKV</sequence>
<evidence type="ECO:0000256" key="1">
    <source>
        <dbReference type="SAM" id="MobiDB-lite"/>
    </source>
</evidence>
<dbReference type="RefSeq" id="XP_018185091.1">
    <property type="nucleotide sequence ID" value="XM_018331353.1"/>
</dbReference>
<feature type="domain" description="MACPF-like" evidence="2">
    <location>
        <begin position="259"/>
        <end position="489"/>
    </location>
</feature>
<dbReference type="Proteomes" id="UP000076632">
    <property type="component" value="Unassembled WGS sequence"/>
</dbReference>
<gene>
    <name evidence="3" type="ORF">L228DRAFT_241750</name>
</gene>
<dbReference type="AlphaFoldDB" id="A0A164ZUE9"/>
<dbReference type="InParanoid" id="A0A164ZUE9"/>
<protein>
    <recommendedName>
        <fullName evidence="2">MACPF-like domain-containing protein</fullName>
    </recommendedName>
</protein>